<protein>
    <recommendedName>
        <fullName evidence="1">NAD(P)-binding domain-containing protein</fullName>
    </recommendedName>
</protein>
<sequence>MATTLHGSLPFRLPLPLKSSLTPALIPRNYFSSFAMAANATSSVGGNAERIEVESDVKVEDNNNDKKKKKIFVAGSTGRTGKRIVERLLSGGYSVRAGALDLEKARSGLPQDPDLQIVRADVTEGSEKLAEAIGDAEAVICSTGFRYSWDIFAPWKVSSTIDVFLQVGIKDTLYEGSISRDQVAEVAVGSLFCPDAFYKVVEIVSRSEAPKRPVSDLFAAVRQS</sequence>
<feature type="domain" description="NAD(P)-binding" evidence="1">
    <location>
        <begin position="75"/>
        <end position="147"/>
    </location>
</feature>
<evidence type="ECO:0000313" key="3">
    <source>
        <dbReference type="Proteomes" id="UP000287651"/>
    </source>
</evidence>
<proteinExistence type="predicted"/>
<gene>
    <name evidence="2" type="ORF">B296_00048719</name>
</gene>
<dbReference type="Gene3D" id="3.40.50.720">
    <property type="entry name" value="NAD(P)-binding Rossmann-like Domain"/>
    <property type="match status" value="1"/>
</dbReference>
<evidence type="ECO:0000313" key="2">
    <source>
        <dbReference type="EMBL" id="RRT45191.1"/>
    </source>
</evidence>
<dbReference type="PANTHER" id="PTHR15020:SF11">
    <property type="entry name" value="OS06G0360300 PROTEIN"/>
    <property type="match status" value="1"/>
</dbReference>
<dbReference type="Pfam" id="PF13460">
    <property type="entry name" value="NAD_binding_10"/>
    <property type="match status" value="1"/>
</dbReference>
<dbReference type="InterPro" id="IPR016040">
    <property type="entry name" value="NAD(P)-bd_dom"/>
</dbReference>
<reference evidence="2 3" key="1">
    <citation type="journal article" date="2014" name="Agronomy (Basel)">
        <title>A Draft Genome Sequence for Ensete ventricosum, the Drought-Tolerant Tree Against Hunger.</title>
        <authorList>
            <person name="Harrison J."/>
            <person name="Moore K.A."/>
            <person name="Paszkiewicz K."/>
            <person name="Jones T."/>
            <person name="Grant M."/>
            <person name="Ambacheew D."/>
            <person name="Muzemil S."/>
            <person name="Studholme D.J."/>
        </authorList>
    </citation>
    <scope>NUCLEOTIDE SEQUENCE [LARGE SCALE GENOMIC DNA]</scope>
</reference>
<dbReference type="InterPro" id="IPR036291">
    <property type="entry name" value="NAD(P)-bd_dom_sf"/>
</dbReference>
<dbReference type="Proteomes" id="UP000287651">
    <property type="component" value="Unassembled WGS sequence"/>
</dbReference>
<accession>A0A426Y0T5</accession>
<dbReference type="PANTHER" id="PTHR15020">
    <property type="entry name" value="FLAVIN REDUCTASE-RELATED"/>
    <property type="match status" value="1"/>
</dbReference>
<dbReference type="SUPFAM" id="SSF51735">
    <property type="entry name" value="NAD(P)-binding Rossmann-fold domains"/>
    <property type="match status" value="1"/>
</dbReference>
<evidence type="ECO:0000259" key="1">
    <source>
        <dbReference type="Pfam" id="PF13460"/>
    </source>
</evidence>
<organism evidence="2 3">
    <name type="scientific">Ensete ventricosum</name>
    <name type="common">Abyssinian banana</name>
    <name type="synonym">Musa ensete</name>
    <dbReference type="NCBI Taxonomy" id="4639"/>
    <lineage>
        <taxon>Eukaryota</taxon>
        <taxon>Viridiplantae</taxon>
        <taxon>Streptophyta</taxon>
        <taxon>Embryophyta</taxon>
        <taxon>Tracheophyta</taxon>
        <taxon>Spermatophyta</taxon>
        <taxon>Magnoliopsida</taxon>
        <taxon>Liliopsida</taxon>
        <taxon>Zingiberales</taxon>
        <taxon>Musaceae</taxon>
        <taxon>Ensete</taxon>
    </lineage>
</organism>
<dbReference type="AlphaFoldDB" id="A0A426Y0T5"/>
<dbReference type="EMBL" id="AMZH03016000">
    <property type="protein sequence ID" value="RRT45191.1"/>
    <property type="molecule type" value="Genomic_DNA"/>
</dbReference>
<name>A0A426Y0T5_ENSVE</name>
<comment type="caution">
    <text evidence="2">The sequence shown here is derived from an EMBL/GenBank/DDBJ whole genome shotgun (WGS) entry which is preliminary data.</text>
</comment>